<dbReference type="Pfam" id="PF06808">
    <property type="entry name" value="DctM"/>
    <property type="match status" value="1"/>
</dbReference>
<evidence type="ECO:0000256" key="5">
    <source>
        <dbReference type="ARBA" id="ARBA00022989"/>
    </source>
</evidence>
<dbReference type="AlphaFoldDB" id="A0AAE3T1E7"/>
<protein>
    <recommendedName>
        <fullName evidence="7">TRAP transporter large permease protein</fullName>
    </recommendedName>
</protein>
<comment type="function">
    <text evidence="7">Part of the tripartite ATP-independent periplasmic (TRAP) transport system.</text>
</comment>
<dbReference type="EMBL" id="JAQIPB010000014">
    <property type="protein sequence ID" value="MDA7419192.1"/>
    <property type="molecule type" value="Genomic_DNA"/>
</dbReference>
<evidence type="ECO:0000256" key="3">
    <source>
        <dbReference type="ARBA" id="ARBA00022519"/>
    </source>
</evidence>
<feature type="domain" description="TRAP C4-dicarboxylate transport system permease DctM subunit" evidence="8">
    <location>
        <begin position="7"/>
        <end position="416"/>
    </location>
</feature>
<feature type="transmembrane region" description="Helical" evidence="7">
    <location>
        <begin position="93"/>
        <end position="124"/>
    </location>
</feature>
<dbReference type="NCBIfam" id="TIGR00786">
    <property type="entry name" value="dctM"/>
    <property type="match status" value="1"/>
</dbReference>
<keyword evidence="7" id="KW-0813">Transport</keyword>
<feature type="transmembrane region" description="Helical" evidence="7">
    <location>
        <begin position="312"/>
        <end position="329"/>
    </location>
</feature>
<feature type="transmembrane region" description="Helical" evidence="7">
    <location>
        <begin position="136"/>
        <end position="159"/>
    </location>
</feature>
<feature type="transmembrane region" description="Helical" evidence="7">
    <location>
        <begin position="171"/>
        <end position="192"/>
    </location>
</feature>
<reference evidence="9" key="1">
    <citation type="submission" date="2023-01" db="EMBL/GenBank/DDBJ databases">
        <title>Xenophilus mangrovi sp. nov., isolated from soil of Mangrove nature reserve.</title>
        <authorList>
            <person name="Xu S."/>
            <person name="Liu Z."/>
            <person name="Xu Y."/>
        </authorList>
    </citation>
    <scope>NUCLEOTIDE SEQUENCE</scope>
    <source>
        <strain evidence="9">YW8</strain>
    </source>
</reference>
<keyword evidence="4 7" id="KW-0812">Transmembrane</keyword>
<name>A0AAE3T1E7_9BURK</name>
<dbReference type="InterPro" id="IPR004681">
    <property type="entry name" value="TRAP_DctM"/>
</dbReference>
<keyword evidence="6 7" id="KW-0472">Membrane</keyword>
<keyword evidence="5 7" id="KW-1133">Transmembrane helix</keyword>
<feature type="transmembrane region" description="Helical" evidence="7">
    <location>
        <begin position="396"/>
        <end position="417"/>
    </location>
</feature>
<dbReference type="Proteomes" id="UP001212602">
    <property type="component" value="Unassembled WGS sequence"/>
</dbReference>
<dbReference type="GO" id="GO:0005886">
    <property type="term" value="C:plasma membrane"/>
    <property type="evidence" value="ECO:0007669"/>
    <property type="project" value="UniProtKB-SubCell"/>
</dbReference>
<keyword evidence="10" id="KW-1185">Reference proteome</keyword>
<evidence type="ECO:0000256" key="6">
    <source>
        <dbReference type="ARBA" id="ARBA00023136"/>
    </source>
</evidence>
<evidence type="ECO:0000259" key="8">
    <source>
        <dbReference type="Pfam" id="PF06808"/>
    </source>
</evidence>
<dbReference type="InterPro" id="IPR010656">
    <property type="entry name" value="DctM"/>
</dbReference>
<organism evidence="9 10">
    <name type="scientific">Xenophilus arseniciresistens</name>
    <dbReference type="NCBI Taxonomy" id="1283306"/>
    <lineage>
        <taxon>Bacteria</taxon>
        <taxon>Pseudomonadati</taxon>
        <taxon>Pseudomonadota</taxon>
        <taxon>Betaproteobacteria</taxon>
        <taxon>Burkholderiales</taxon>
        <taxon>Comamonadaceae</taxon>
        <taxon>Xenophilus</taxon>
    </lineage>
</organism>
<dbReference type="RefSeq" id="WP_271430390.1">
    <property type="nucleotide sequence ID" value="NZ_JAQIPB010000014.1"/>
</dbReference>
<feature type="transmembrane region" description="Helical" evidence="7">
    <location>
        <begin position="271"/>
        <end position="292"/>
    </location>
</feature>
<comment type="similarity">
    <text evidence="7">Belongs to the TRAP transporter large permease family.</text>
</comment>
<comment type="caution">
    <text evidence="9">The sequence shown here is derived from an EMBL/GenBank/DDBJ whole genome shotgun (WGS) entry which is preliminary data.</text>
</comment>
<evidence type="ECO:0000313" key="10">
    <source>
        <dbReference type="Proteomes" id="UP001212602"/>
    </source>
</evidence>
<proteinExistence type="inferred from homology"/>
<gene>
    <name evidence="9" type="ORF">PGB34_22695</name>
</gene>
<dbReference type="PANTHER" id="PTHR33362:SF4">
    <property type="entry name" value="2,3-DIKETO-L-GULONATE TRAP TRANSPORTER LARGE PERMEASE PROTEIN YIAN"/>
    <property type="match status" value="1"/>
</dbReference>
<evidence type="ECO:0000256" key="1">
    <source>
        <dbReference type="ARBA" id="ARBA00004429"/>
    </source>
</evidence>
<comment type="subunit">
    <text evidence="7">The complex comprises the extracytoplasmic solute receptor protein and the two transmembrane proteins.</text>
</comment>
<comment type="subcellular location">
    <subcellularLocation>
        <location evidence="1 7">Cell inner membrane</location>
        <topology evidence="1 7">Multi-pass membrane protein</topology>
    </subcellularLocation>
</comment>
<dbReference type="PIRSF" id="PIRSF006066">
    <property type="entry name" value="HI0050"/>
    <property type="match status" value="1"/>
</dbReference>
<dbReference type="PANTHER" id="PTHR33362">
    <property type="entry name" value="SIALIC ACID TRAP TRANSPORTER PERMEASE PROTEIN SIAT-RELATED"/>
    <property type="match status" value="1"/>
</dbReference>
<feature type="transmembrane region" description="Helical" evidence="7">
    <location>
        <begin position="6"/>
        <end position="33"/>
    </location>
</feature>
<evidence type="ECO:0000256" key="7">
    <source>
        <dbReference type="RuleBase" id="RU369079"/>
    </source>
</evidence>
<dbReference type="GO" id="GO:0022857">
    <property type="term" value="F:transmembrane transporter activity"/>
    <property type="evidence" value="ECO:0007669"/>
    <property type="project" value="UniProtKB-UniRule"/>
</dbReference>
<feature type="transmembrane region" description="Helical" evidence="7">
    <location>
        <begin position="362"/>
        <end position="384"/>
    </location>
</feature>
<feature type="transmembrane region" description="Helical" evidence="7">
    <location>
        <begin position="54"/>
        <end position="73"/>
    </location>
</feature>
<evidence type="ECO:0000313" key="9">
    <source>
        <dbReference type="EMBL" id="MDA7419192.1"/>
    </source>
</evidence>
<evidence type="ECO:0000256" key="2">
    <source>
        <dbReference type="ARBA" id="ARBA00022475"/>
    </source>
</evidence>
<feature type="transmembrane region" description="Helical" evidence="7">
    <location>
        <begin position="336"/>
        <end position="356"/>
    </location>
</feature>
<keyword evidence="2" id="KW-1003">Cell membrane</keyword>
<sequence length="426" mass="44414">MTIAIFLGALLAAMAIGIPIAYALLATGVALMWHQDMFDAQILAQNLVNGADSFPLLAVPLFMLAGEIMNAGGLSRRILNLALTLVGHYRGGLGYVAVLAACLMAALSGSAVADAAALSALLLPMMARAGHDPARAGGLIASASVIAPIIPPSIAFIIFGVAGNVSVSKLFMAGIVPGLLMGAAIALAWAWVSRREQVPVPPRASRAQQLAALRESLWALALPVIVLVGLKMGVFTPTEAAAVAAVYAFFVATFVYRELNFRQLVALFESAARTTAVVMFLIAAAMVSAWLITVADIPGQVTRLLEPLLGSPTLLLIAIMLLVIAVGTAMDMTPTILILTPVLVPVVKAAGIDPVYFGVLFIMNNAIGLVTPPVGTVLNVVAGVGRMSMDQVTRGVVPFMVAQFGVMFLLVLCPWIVMVPARWLSG</sequence>
<feature type="transmembrane region" description="Helical" evidence="7">
    <location>
        <begin position="240"/>
        <end position="259"/>
    </location>
</feature>
<keyword evidence="3 7" id="KW-0997">Cell inner membrane</keyword>
<evidence type="ECO:0000256" key="4">
    <source>
        <dbReference type="ARBA" id="ARBA00022692"/>
    </source>
</evidence>
<accession>A0AAE3T1E7</accession>